<evidence type="ECO:0000313" key="2">
    <source>
        <dbReference type="Proteomes" id="UP000298313"/>
    </source>
</evidence>
<proteinExistence type="predicted"/>
<organism evidence="1 2">
    <name type="scientific">Cryobacterium fucosi</name>
    <dbReference type="NCBI Taxonomy" id="1259157"/>
    <lineage>
        <taxon>Bacteria</taxon>
        <taxon>Bacillati</taxon>
        <taxon>Actinomycetota</taxon>
        <taxon>Actinomycetes</taxon>
        <taxon>Micrococcales</taxon>
        <taxon>Microbacteriaceae</taxon>
        <taxon>Cryobacterium</taxon>
    </lineage>
</organism>
<gene>
    <name evidence="1" type="ORF">E3T48_06550</name>
</gene>
<name>A0A4R9BA52_9MICO</name>
<evidence type="ECO:0000313" key="1">
    <source>
        <dbReference type="EMBL" id="TFD79222.1"/>
    </source>
</evidence>
<protein>
    <submittedName>
        <fullName evidence="1">DUF91 domain-containing protein</fullName>
    </submittedName>
</protein>
<comment type="caution">
    <text evidence="1">The sequence shown here is derived from an EMBL/GenBank/DDBJ whole genome shotgun (WGS) entry which is preliminary data.</text>
</comment>
<keyword evidence="2" id="KW-1185">Reference proteome</keyword>
<dbReference type="Gene3D" id="3.40.1350.10">
    <property type="match status" value="1"/>
</dbReference>
<dbReference type="InterPro" id="IPR011856">
    <property type="entry name" value="tRNA_endonuc-like_dom_sf"/>
</dbReference>
<accession>A0A4R9BA52</accession>
<dbReference type="OrthoDB" id="570199at2"/>
<dbReference type="RefSeq" id="WP_134523044.1">
    <property type="nucleotide sequence ID" value="NZ_SOHH01000056.1"/>
</dbReference>
<dbReference type="GO" id="GO:0003676">
    <property type="term" value="F:nucleic acid binding"/>
    <property type="evidence" value="ECO:0007669"/>
    <property type="project" value="InterPro"/>
</dbReference>
<dbReference type="Proteomes" id="UP000298313">
    <property type="component" value="Unassembled WGS sequence"/>
</dbReference>
<reference evidence="1 2" key="1">
    <citation type="submission" date="2019-03" db="EMBL/GenBank/DDBJ databases">
        <title>Genomics of glacier-inhabiting Cryobacterium strains.</title>
        <authorList>
            <person name="Liu Q."/>
            <person name="Xin Y.-H."/>
        </authorList>
    </citation>
    <scope>NUCLEOTIDE SEQUENCE [LARGE SCALE GENOMIC DNA]</scope>
    <source>
        <strain evidence="1 2">Hh4</strain>
    </source>
</reference>
<dbReference type="EMBL" id="SOHH01000056">
    <property type="protein sequence ID" value="TFD79222.1"/>
    <property type="molecule type" value="Genomic_DNA"/>
</dbReference>
<dbReference type="AlphaFoldDB" id="A0A4R9BA52"/>
<sequence>MAVEMGLWRADGDKLSRIVPTAIGLESQLETYIESDPTMLGETLLIIGRQVSTAHGGFIDLLALDETAAVHVIELKRDKTPRDVTAQALDYGSWASTLGRADIQTIFETYRPKVALEEAFTECFNETLPEEVNASQVFTIVAASVDPATERIVRFLNEDFGVPINVVFFRHFTDNGASYLARTWLVEHDGQTTASTASSSRKAKTREPWNGSDWYVSFGEHPGGRQWSDGRKYGFVSGGGGKWFSQTLKNLTPGARVFACIPKVGYVGVGTVTGEARRFDEAVVNKDGVEIPLKELPLEGDYRHEGGSDDLVAEWAVPIDWTHTVPSEQGFWKAGMFANQNTAAKLRQQFTIEQVSAAFGLDD</sequence>